<dbReference type="GO" id="GO:0016740">
    <property type="term" value="F:transferase activity"/>
    <property type="evidence" value="ECO:0007669"/>
    <property type="project" value="UniProtKB-KW"/>
</dbReference>
<dbReference type="InterPro" id="IPR001173">
    <property type="entry name" value="Glyco_trans_2-like"/>
</dbReference>
<dbReference type="Proteomes" id="UP000274358">
    <property type="component" value="Unassembled WGS sequence"/>
</dbReference>
<dbReference type="AlphaFoldDB" id="A0A432M3T6"/>
<dbReference type="Pfam" id="PF00535">
    <property type="entry name" value="Glycos_transf_2"/>
    <property type="match status" value="1"/>
</dbReference>
<gene>
    <name evidence="3" type="ORF">EKH80_15655</name>
</gene>
<keyword evidence="3" id="KW-0808">Transferase</keyword>
<keyword evidence="1" id="KW-1133">Transmembrane helix</keyword>
<dbReference type="OrthoDB" id="9808633at2"/>
<dbReference type="EMBL" id="RYYV01000012">
    <property type="protein sequence ID" value="RUL73097.1"/>
    <property type="molecule type" value="Genomic_DNA"/>
</dbReference>
<evidence type="ECO:0000259" key="2">
    <source>
        <dbReference type="Pfam" id="PF00535"/>
    </source>
</evidence>
<dbReference type="SUPFAM" id="SSF53448">
    <property type="entry name" value="Nucleotide-diphospho-sugar transferases"/>
    <property type="match status" value="1"/>
</dbReference>
<dbReference type="Gene3D" id="3.90.550.10">
    <property type="entry name" value="Spore Coat Polysaccharide Biosynthesis Protein SpsA, Chain A"/>
    <property type="match status" value="1"/>
</dbReference>
<sequence length="338" mass="37367">MHNVEDLSIAVVIPAYKVRSHVMGVISDIGSEVDLIYVVDDCCPEGSGHYVQSQCRDSRVRVIFNEQNLGVGGAVMAGYRQAVTDGASIIIKIDGDGQMDPKIAMSFALPIANGDADYTKGNRFFDLQNIQRMPRIRIFGNAVLSLLTKLSTGYWNIFDPTNGYTAVHASIVKLLPLEKISKRYFFETDMLFRLGTFRAVVRDIPMDAKYEDEVSNLKISKVLGEFLVKHVVIFLKRIFYSYYLRDMSLASLELPIGLGMFIIGGGFGISRWIRSVETGIPASAGTAVIASMLLIVGLQLILGFLSYDIENSPSQALHPILGNSKTAKRYFSQKTDLG</sequence>
<dbReference type="CDD" id="cd04179">
    <property type="entry name" value="DPM_DPG-synthase_like"/>
    <property type="match status" value="1"/>
</dbReference>
<evidence type="ECO:0000313" key="4">
    <source>
        <dbReference type="Proteomes" id="UP000274358"/>
    </source>
</evidence>
<comment type="caution">
    <text evidence="3">The sequence shown here is derived from an EMBL/GenBank/DDBJ whole genome shotgun (WGS) entry which is preliminary data.</text>
</comment>
<reference evidence="3 4" key="1">
    <citation type="submission" date="2018-12" db="EMBL/GenBank/DDBJ databases">
        <title>Dyella dinghuensis sp. nov. DHOA06 and Dyella choica sp. nov. 4M-K27, isolated from forest soil.</title>
        <authorList>
            <person name="Qiu L.-H."/>
            <person name="Gao Z.-H."/>
        </authorList>
    </citation>
    <scope>NUCLEOTIDE SEQUENCE [LARGE SCALE GENOMIC DNA]</scope>
    <source>
        <strain evidence="3 4">4M-K27</strain>
    </source>
</reference>
<feature type="transmembrane region" description="Helical" evidence="1">
    <location>
        <begin position="256"/>
        <end position="273"/>
    </location>
</feature>
<dbReference type="RefSeq" id="WP_126685716.1">
    <property type="nucleotide sequence ID" value="NZ_RYYV01000012.1"/>
</dbReference>
<organism evidence="3 4">
    <name type="scientific">Dyella choica</name>
    <dbReference type="NCBI Taxonomy" id="1927959"/>
    <lineage>
        <taxon>Bacteria</taxon>
        <taxon>Pseudomonadati</taxon>
        <taxon>Pseudomonadota</taxon>
        <taxon>Gammaproteobacteria</taxon>
        <taxon>Lysobacterales</taxon>
        <taxon>Rhodanobacteraceae</taxon>
        <taxon>Dyella</taxon>
    </lineage>
</organism>
<accession>A0A432M3T6</accession>
<name>A0A432M3T6_9GAMM</name>
<dbReference type="InterPro" id="IPR050256">
    <property type="entry name" value="Glycosyltransferase_2"/>
</dbReference>
<feature type="transmembrane region" description="Helical" evidence="1">
    <location>
        <begin position="285"/>
        <end position="307"/>
    </location>
</feature>
<dbReference type="PANTHER" id="PTHR48090">
    <property type="entry name" value="UNDECAPRENYL-PHOSPHATE 4-DEOXY-4-FORMAMIDO-L-ARABINOSE TRANSFERASE-RELATED"/>
    <property type="match status" value="1"/>
</dbReference>
<keyword evidence="1" id="KW-0472">Membrane</keyword>
<evidence type="ECO:0000256" key="1">
    <source>
        <dbReference type="SAM" id="Phobius"/>
    </source>
</evidence>
<keyword evidence="4" id="KW-1185">Reference proteome</keyword>
<keyword evidence="1" id="KW-0812">Transmembrane</keyword>
<feature type="domain" description="Glycosyltransferase 2-like" evidence="2">
    <location>
        <begin position="11"/>
        <end position="172"/>
    </location>
</feature>
<dbReference type="PANTHER" id="PTHR48090:SF7">
    <property type="entry name" value="RFBJ PROTEIN"/>
    <property type="match status" value="1"/>
</dbReference>
<dbReference type="InterPro" id="IPR029044">
    <property type="entry name" value="Nucleotide-diphossugar_trans"/>
</dbReference>
<proteinExistence type="predicted"/>
<evidence type="ECO:0000313" key="3">
    <source>
        <dbReference type="EMBL" id="RUL73097.1"/>
    </source>
</evidence>
<protein>
    <submittedName>
        <fullName evidence="3">Glycosyltransferase family 2 protein</fullName>
    </submittedName>
</protein>